<name>A0A432MN41_9BACT</name>
<keyword evidence="5" id="KW-0479">Metal-binding</keyword>
<dbReference type="GO" id="GO:0016779">
    <property type="term" value="F:nucleotidyltransferase activity"/>
    <property type="evidence" value="ECO:0007669"/>
    <property type="project" value="UniProtKB-KW"/>
</dbReference>
<dbReference type="Gene3D" id="3.30.460.10">
    <property type="entry name" value="Beta Polymerase, domain 2"/>
    <property type="match status" value="1"/>
</dbReference>
<keyword evidence="8" id="KW-0694">RNA-binding</keyword>
<keyword evidence="4" id="KW-0548">Nucleotidyltransferase</keyword>
<gene>
    <name evidence="11" type="ORF">TsocGM_04440</name>
</gene>
<dbReference type="InterPro" id="IPR032828">
    <property type="entry name" value="PolyA_RNA-bd"/>
</dbReference>
<dbReference type="PANTHER" id="PTHR46173">
    <property type="entry name" value="CCA TRNA NUCLEOTIDYLTRANSFERASE 1, MITOCHONDRIAL"/>
    <property type="match status" value="1"/>
</dbReference>
<dbReference type="EMBL" id="RYZH01000006">
    <property type="protein sequence ID" value="RUL88864.1"/>
    <property type="molecule type" value="Genomic_DNA"/>
</dbReference>
<reference evidence="11 12" key="2">
    <citation type="submission" date="2019-01" db="EMBL/GenBank/DDBJ databases">
        <title>Tautonia sociabilis, a novel thermotolerant planctomycete of Isosphaeraceae family, isolated from a 4000 m deep subterranean habitat.</title>
        <authorList>
            <person name="Kovaleva O.L."/>
            <person name="Elcheninov A.G."/>
            <person name="Van Heerden E."/>
            <person name="Toshchakov S.V."/>
            <person name="Novikov A."/>
            <person name="Bonch-Osmolovskaya E.A."/>
            <person name="Kublanov I.V."/>
        </authorList>
    </citation>
    <scope>NUCLEOTIDE SEQUENCE [LARGE SCALE GENOMIC DNA]</scope>
    <source>
        <strain evidence="11 12">GM2012</strain>
    </source>
</reference>
<evidence type="ECO:0000256" key="8">
    <source>
        <dbReference type="RuleBase" id="RU003953"/>
    </source>
</evidence>
<dbReference type="AlphaFoldDB" id="A0A432MN41"/>
<organism evidence="11 12">
    <name type="scientific">Tautonia sociabilis</name>
    <dbReference type="NCBI Taxonomy" id="2080755"/>
    <lineage>
        <taxon>Bacteria</taxon>
        <taxon>Pseudomonadati</taxon>
        <taxon>Planctomycetota</taxon>
        <taxon>Planctomycetia</taxon>
        <taxon>Isosphaerales</taxon>
        <taxon>Isosphaeraceae</taxon>
        <taxon>Tautonia</taxon>
    </lineage>
</organism>
<dbReference type="SUPFAM" id="SSF81301">
    <property type="entry name" value="Nucleotidyltransferase"/>
    <property type="match status" value="1"/>
</dbReference>
<evidence type="ECO:0000259" key="9">
    <source>
        <dbReference type="Pfam" id="PF01743"/>
    </source>
</evidence>
<dbReference type="GO" id="GO:0008033">
    <property type="term" value="P:tRNA processing"/>
    <property type="evidence" value="ECO:0007669"/>
    <property type="project" value="UniProtKB-KW"/>
</dbReference>
<evidence type="ECO:0000256" key="2">
    <source>
        <dbReference type="ARBA" id="ARBA00022679"/>
    </source>
</evidence>
<evidence type="ECO:0000313" key="11">
    <source>
        <dbReference type="EMBL" id="RUL88864.1"/>
    </source>
</evidence>
<dbReference type="RefSeq" id="WP_126724115.1">
    <property type="nucleotide sequence ID" value="NZ_RYZH01000006.1"/>
</dbReference>
<comment type="cofactor">
    <cofactor evidence="1">
        <name>Mg(2+)</name>
        <dbReference type="ChEBI" id="CHEBI:18420"/>
    </cofactor>
</comment>
<evidence type="ECO:0000256" key="5">
    <source>
        <dbReference type="ARBA" id="ARBA00022723"/>
    </source>
</evidence>
<dbReference type="InterPro" id="IPR050264">
    <property type="entry name" value="Bact_CCA-adding_enz_type3_sf"/>
</dbReference>
<feature type="domain" description="tRNA nucleotidyltransferase/poly(A) polymerase RNA and SrmB- binding" evidence="10">
    <location>
        <begin position="181"/>
        <end position="240"/>
    </location>
</feature>
<dbReference type="OrthoDB" id="9805698at2"/>
<dbReference type="Proteomes" id="UP000280296">
    <property type="component" value="Unassembled WGS sequence"/>
</dbReference>
<dbReference type="InterPro" id="IPR002646">
    <property type="entry name" value="PolA_pol_head_dom"/>
</dbReference>
<dbReference type="CDD" id="cd05398">
    <property type="entry name" value="NT_ClassII-CCAase"/>
    <property type="match status" value="1"/>
</dbReference>
<dbReference type="Pfam" id="PF12627">
    <property type="entry name" value="PolyA_pol_RNAbd"/>
    <property type="match status" value="1"/>
</dbReference>
<evidence type="ECO:0000256" key="6">
    <source>
        <dbReference type="ARBA" id="ARBA00022741"/>
    </source>
</evidence>
<dbReference type="PANTHER" id="PTHR46173:SF1">
    <property type="entry name" value="CCA TRNA NUCLEOTIDYLTRANSFERASE 1, MITOCHONDRIAL"/>
    <property type="match status" value="1"/>
</dbReference>
<dbReference type="InterPro" id="IPR043519">
    <property type="entry name" value="NT_sf"/>
</dbReference>
<sequence length="433" mass="47795">MGAQGHRIEDPERKRSFAVEVVRRLREAGHRALWAGGCVRDLLIGLEPSDYDVATDAPPERVMQVFRRTVPVGVSFGVVKVLGPKGAGEVEVATFRSDGAYIDGRRPESVVFSSPEEDASRRDFTINGMFLDPISEEVIDYVGGRRDLEAGLLRAIGDPSARFEEDKLRLIRAVRFASRFGLRIEPETRAALVAMAPKLPVVAAERIAQELRRMLVHPSRAAAMRELMEVGLAAAILPELPPLVGEPSDRSGRDRWEHTLAVLEALPHDPRVPISLAALLLEASRSDPDVVERVADRLRLANVERDRASWLVARHRDLDDPAALPVSRRKRLLAEPGIEDLLVLLRAEAEASGVPAEHVEYCERYLRELPDGPIRPEPLLSGNDLKRLGLPPGPAYKEWLDRAYDAQLEGTIADREQAISWVERLVASGGGAG</sequence>
<evidence type="ECO:0000256" key="1">
    <source>
        <dbReference type="ARBA" id="ARBA00001946"/>
    </source>
</evidence>
<evidence type="ECO:0000313" key="12">
    <source>
        <dbReference type="Proteomes" id="UP000280296"/>
    </source>
</evidence>
<keyword evidence="2 8" id="KW-0808">Transferase</keyword>
<dbReference type="GO" id="GO:0046872">
    <property type="term" value="F:metal ion binding"/>
    <property type="evidence" value="ECO:0007669"/>
    <property type="project" value="UniProtKB-KW"/>
</dbReference>
<accession>A0A432MN41</accession>
<reference evidence="11 12" key="1">
    <citation type="submission" date="2018-12" db="EMBL/GenBank/DDBJ databases">
        <authorList>
            <person name="Toschakov S.V."/>
        </authorList>
    </citation>
    <scope>NUCLEOTIDE SEQUENCE [LARGE SCALE GENOMIC DNA]</scope>
    <source>
        <strain evidence="11 12">GM2012</strain>
    </source>
</reference>
<keyword evidence="12" id="KW-1185">Reference proteome</keyword>
<evidence type="ECO:0000256" key="4">
    <source>
        <dbReference type="ARBA" id="ARBA00022695"/>
    </source>
</evidence>
<comment type="caution">
    <text evidence="11">The sequence shown here is derived from an EMBL/GenBank/DDBJ whole genome shotgun (WGS) entry which is preliminary data.</text>
</comment>
<comment type="similarity">
    <text evidence="8">Belongs to the tRNA nucleotidyltransferase/poly(A) polymerase family.</text>
</comment>
<dbReference type="GO" id="GO:0000049">
    <property type="term" value="F:tRNA binding"/>
    <property type="evidence" value="ECO:0007669"/>
    <property type="project" value="TreeGrafter"/>
</dbReference>
<dbReference type="GO" id="GO:0000166">
    <property type="term" value="F:nucleotide binding"/>
    <property type="evidence" value="ECO:0007669"/>
    <property type="project" value="UniProtKB-KW"/>
</dbReference>
<dbReference type="Pfam" id="PF01743">
    <property type="entry name" value="PolyA_pol"/>
    <property type="match status" value="1"/>
</dbReference>
<evidence type="ECO:0000259" key="10">
    <source>
        <dbReference type="Pfam" id="PF12627"/>
    </source>
</evidence>
<protein>
    <submittedName>
        <fullName evidence="11">CCA tRNA nucleotidyltransferase</fullName>
    </submittedName>
</protein>
<dbReference type="Gene3D" id="1.10.3090.10">
    <property type="entry name" value="cca-adding enzyme, domain 2"/>
    <property type="match status" value="1"/>
</dbReference>
<feature type="domain" description="Poly A polymerase head" evidence="9">
    <location>
        <begin position="35"/>
        <end position="154"/>
    </location>
</feature>
<evidence type="ECO:0000256" key="3">
    <source>
        <dbReference type="ARBA" id="ARBA00022694"/>
    </source>
</evidence>
<keyword evidence="3" id="KW-0819">tRNA processing</keyword>
<dbReference type="SUPFAM" id="SSF81891">
    <property type="entry name" value="Poly A polymerase C-terminal region-like"/>
    <property type="match status" value="1"/>
</dbReference>
<keyword evidence="6" id="KW-0547">Nucleotide-binding</keyword>
<evidence type="ECO:0000256" key="7">
    <source>
        <dbReference type="ARBA" id="ARBA00022842"/>
    </source>
</evidence>
<keyword evidence="7" id="KW-0460">Magnesium</keyword>
<proteinExistence type="inferred from homology"/>